<sequence length="108" mass="12767">MHERRVRWTETAHVDLERIVDFIAEDSVENAVAVLDRLEERAEALHLAAERGRVVPELQVVDVLQFRELLERPWRIIYRIEPDQVLVLAVLDGRRDLHSLLLERLVRD</sequence>
<comment type="caution">
    <text evidence="3">The sequence shown here is derived from an EMBL/GenBank/DDBJ whole genome shotgun (WGS) entry which is preliminary data.</text>
</comment>
<evidence type="ECO:0000256" key="1">
    <source>
        <dbReference type="ARBA" id="ARBA00006226"/>
    </source>
</evidence>
<dbReference type="Gene3D" id="3.30.2310.20">
    <property type="entry name" value="RelE-like"/>
    <property type="match status" value="1"/>
</dbReference>
<dbReference type="InterPro" id="IPR035093">
    <property type="entry name" value="RelE/ParE_toxin_dom_sf"/>
</dbReference>
<dbReference type="InterPro" id="IPR007712">
    <property type="entry name" value="RelE/ParE_toxin"/>
</dbReference>
<keyword evidence="4" id="KW-1185">Reference proteome</keyword>
<comment type="similarity">
    <text evidence="1">Belongs to the RelE toxin family.</text>
</comment>
<gene>
    <name evidence="3" type="ORF">F2Q65_17455</name>
</gene>
<name>A0A5M8FDE2_9GAMM</name>
<evidence type="ECO:0000256" key="2">
    <source>
        <dbReference type="ARBA" id="ARBA00022649"/>
    </source>
</evidence>
<dbReference type="PANTHER" id="PTHR33755">
    <property type="entry name" value="TOXIN PARE1-RELATED"/>
    <property type="match status" value="1"/>
</dbReference>
<proteinExistence type="inferred from homology"/>
<dbReference type="Pfam" id="PF05016">
    <property type="entry name" value="ParE_toxin"/>
    <property type="match status" value="1"/>
</dbReference>
<dbReference type="EMBL" id="VWXX01000042">
    <property type="protein sequence ID" value="KAA6182687.1"/>
    <property type="molecule type" value="Genomic_DNA"/>
</dbReference>
<organism evidence="3 4">
    <name type="scientific">Thiohalocapsa marina</name>
    <dbReference type="NCBI Taxonomy" id="424902"/>
    <lineage>
        <taxon>Bacteria</taxon>
        <taxon>Pseudomonadati</taxon>
        <taxon>Pseudomonadota</taxon>
        <taxon>Gammaproteobacteria</taxon>
        <taxon>Chromatiales</taxon>
        <taxon>Chromatiaceae</taxon>
        <taxon>Thiohalocapsa</taxon>
    </lineage>
</organism>
<accession>A0A5M8FDE2</accession>
<dbReference type="RefSeq" id="WP_150094688.1">
    <property type="nucleotide sequence ID" value="NZ_JBFUOH010000075.1"/>
</dbReference>
<evidence type="ECO:0000313" key="3">
    <source>
        <dbReference type="EMBL" id="KAA6182687.1"/>
    </source>
</evidence>
<dbReference type="InterPro" id="IPR051803">
    <property type="entry name" value="TA_system_RelE-like_toxin"/>
</dbReference>
<keyword evidence="2" id="KW-1277">Toxin-antitoxin system</keyword>
<dbReference type="Proteomes" id="UP000322981">
    <property type="component" value="Unassembled WGS sequence"/>
</dbReference>
<reference evidence="3 4" key="1">
    <citation type="submission" date="2019-09" db="EMBL/GenBank/DDBJ databases">
        <title>Whole-genome sequence of the purple sulfur bacterium Thiohalocapsa marina DSM 19078.</title>
        <authorList>
            <person name="Kyndt J.A."/>
            <person name="Meyer T.E."/>
        </authorList>
    </citation>
    <scope>NUCLEOTIDE SEQUENCE [LARGE SCALE GENOMIC DNA]</scope>
    <source>
        <strain evidence="3 4">DSM 19078</strain>
    </source>
</reference>
<evidence type="ECO:0000313" key="4">
    <source>
        <dbReference type="Proteomes" id="UP000322981"/>
    </source>
</evidence>
<dbReference type="OrthoDB" id="9798046at2"/>
<dbReference type="AlphaFoldDB" id="A0A5M8FDE2"/>
<protein>
    <submittedName>
        <fullName evidence="3">Type II toxin-antitoxin system RelE/ParE family toxin</fullName>
    </submittedName>
</protein>